<dbReference type="GO" id="GO:0008289">
    <property type="term" value="F:lipid binding"/>
    <property type="evidence" value="ECO:0007669"/>
    <property type="project" value="InterPro"/>
</dbReference>
<accession>A0A6P7Y403</accession>
<dbReference type="FunCoup" id="A0A6P7Y403">
    <property type="interactions" value="733"/>
</dbReference>
<dbReference type="SUPFAM" id="SSF55961">
    <property type="entry name" value="Bet v1-like"/>
    <property type="match status" value="1"/>
</dbReference>
<proteinExistence type="predicted"/>
<dbReference type="FunFam" id="3.30.530.20:FF:000016">
    <property type="entry name" value="StAR-related lipid transfer protein 7, mitochondrial"/>
    <property type="match status" value="1"/>
</dbReference>
<dbReference type="Proteomes" id="UP000515156">
    <property type="component" value="Chromosome 4"/>
</dbReference>
<feature type="region of interest" description="Disordered" evidence="8">
    <location>
        <begin position="338"/>
        <end position="370"/>
    </location>
</feature>
<protein>
    <recommendedName>
        <fullName evidence="6">StAR-related lipid transfer protein 7, mitochondrial</fullName>
    </recommendedName>
    <alternativeName>
        <fullName evidence="7">START domain-containing protein 7</fullName>
    </alternativeName>
</protein>
<evidence type="ECO:0000256" key="6">
    <source>
        <dbReference type="ARBA" id="ARBA00069252"/>
    </source>
</evidence>
<name>A0A6P7Y403_9AMPH</name>
<evidence type="ECO:0000256" key="7">
    <source>
        <dbReference type="ARBA" id="ARBA00079053"/>
    </source>
</evidence>
<keyword evidence="2" id="KW-0809">Transit peptide</keyword>
<evidence type="ECO:0000313" key="10">
    <source>
        <dbReference type="Proteomes" id="UP000515156"/>
    </source>
</evidence>
<dbReference type="PANTHER" id="PTHR19308">
    <property type="entry name" value="PHOSPHATIDYLCHOLINE TRANSFER PROTEIN"/>
    <property type="match status" value="1"/>
</dbReference>
<dbReference type="KEGG" id="muo:115469215"/>
<comment type="function">
    <text evidence="5">May play a protective role in mucosal tissues by preventing exaggerated allergic responses.</text>
</comment>
<dbReference type="OrthoDB" id="1295045at2759"/>
<dbReference type="GO" id="GO:0005739">
    <property type="term" value="C:mitochondrion"/>
    <property type="evidence" value="ECO:0007669"/>
    <property type="project" value="UniProtKB-SubCell"/>
</dbReference>
<dbReference type="RefSeq" id="XP_030057499.1">
    <property type="nucleotide sequence ID" value="XM_030201639.1"/>
</dbReference>
<dbReference type="PANTHER" id="PTHR19308:SF8">
    <property type="entry name" value="STAR-RELATED LIPID TRANSFER PROTEIN 7, MITOCHONDRIAL"/>
    <property type="match status" value="1"/>
</dbReference>
<evidence type="ECO:0000256" key="5">
    <source>
        <dbReference type="ARBA" id="ARBA00053168"/>
    </source>
</evidence>
<dbReference type="InterPro" id="IPR041949">
    <property type="entry name" value="START_STARD7"/>
</dbReference>
<comment type="subcellular location">
    <subcellularLocation>
        <location evidence="1">Mitochondrion</location>
    </subcellularLocation>
</comment>
<dbReference type="Gene3D" id="3.30.530.20">
    <property type="match status" value="1"/>
</dbReference>
<evidence type="ECO:0000256" key="4">
    <source>
        <dbReference type="ARBA" id="ARBA00023128"/>
    </source>
</evidence>
<dbReference type="GeneID" id="115469215"/>
<sequence>MLRSVPAAIVAWVLHWRRPVGPGLLSLLASHCSFVTGQRLRRAQQIAQLYSNLYTEHARRGLWRRLRARHAGACRLMAALGGVFLWEEARIRDDELYRSAEEMRNMEMLAGMLHRLRPEAGQPCFLDPRNTSCTAGSDAAERQAWEMVMEKKQFRLWRRPIEGTHLYQYRVFGTYTDVSPRQFFNVQLDTEYRKKWDALIIQLDVIDRDPVTGSEVVHWITHFPYPMYSRDYVYVRRYHVDEEHNLMVLVSRAVEHPSAPESPEFVRVRTYQSQMVIRPHSSFDANGFDYLLTYSDNPQTVFPRYCVSWMVSSGMPDFLEKLHLATLQATNMEIKVKDYTPRQLEGSSETKPSSERKAETSCSRGQMEYA</sequence>
<organism evidence="10 11">
    <name type="scientific">Microcaecilia unicolor</name>
    <dbReference type="NCBI Taxonomy" id="1415580"/>
    <lineage>
        <taxon>Eukaryota</taxon>
        <taxon>Metazoa</taxon>
        <taxon>Chordata</taxon>
        <taxon>Craniata</taxon>
        <taxon>Vertebrata</taxon>
        <taxon>Euteleostomi</taxon>
        <taxon>Amphibia</taxon>
        <taxon>Gymnophiona</taxon>
        <taxon>Siphonopidae</taxon>
        <taxon>Microcaecilia</taxon>
    </lineage>
</organism>
<dbReference type="InterPro" id="IPR002913">
    <property type="entry name" value="START_lipid-bd_dom"/>
</dbReference>
<reference evidence="11" key="1">
    <citation type="submission" date="2025-08" db="UniProtKB">
        <authorList>
            <consortium name="RefSeq"/>
        </authorList>
    </citation>
    <scope>IDENTIFICATION</scope>
</reference>
<dbReference type="CDD" id="cd08911">
    <property type="entry name" value="START_STARD7-like"/>
    <property type="match status" value="1"/>
</dbReference>
<evidence type="ECO:0000256" key="3">
    <source>
        <dbReference type="ARBA" id="ARBA00023054"/>
    </source>
</evidence>
<dbReference type="AlphaFoldDB" id="A0A6P7Y403"/>
<dbReference type="InterPro" id="IPR051213">
    <property type="entry name" value="START_lipid_transfer"/>
</dbReference>
<evidence type="ECO:0000256" key="2">
    <source>
        <dbReference type="ARBA" id="ARBA00022946"/>
    </source>
</evidence>
<dbReference type="SMART" id="SM00234">
    <property type="entry name" value="START"/>
    <property type="match status" value="1"/>
</dbReference>
<dbReference type="CTD" id="56910"/>
<dbReference type="Pfam" id="PF01852">
    <property type="entry name" value="START"/>
    <property type="match status" value="1"/>
</dbReference>
<evidence type="ECO:0000256" key="1">
    <source>
        <dbReference type="ARBA" id="ARBA00004173"/>
    </source>
</evidence>
<feature type="domain" description="START" evidence="9">
    <location>
        <begin position="140"/>
        <end position="331"/>
    </location>
</feature>
<keyword evidence="10" id="KW-1185">Reference proteome</keyword>
<evidence type="ECO:0000256" key="8">
    <source>
        <dbReference type="SAM" id="MobiDB-lite"/>
    </source>
</evidence>
<dbReference type="InterPro" id="IPR023393">
    <property type="entry name" value="START-like_dom_sf"/>
</dbReference>
<keyword evidence="4" id="KW-0496">Mitochondrion</keyword>
<keyword evidence="3" id="KW-0175">Coiled coil</keyword>
<dbReference type="PROSITE" id="PS50848">
    <property type="entry name" value="START"/>
    <property type="match status" value="1"/>
</dbReference>
<dbReference type="InParanoid" id="A0A6P7Y403"/>
<evidence type="ECO:0000313" key="11">
    <source>
        <dbReference type="RefSeq" id="XP_030057499.1"/>
    </source>
</evidence>
<gene>
    <name evidence="11" type="primary">STARD7</name>
</gene>
<evidence type="ECO:0000259" key="9">
    <source>
        <dbReference type="PROSITE" id="PS50848"/>
    </source>
</evidence>